<dbReference type="EMBL" id="CP021748">
    <property type="protein sequence ID" value="ARX86788.1"/>
    <property type="molecule type" value="Genomic_DNA"/>
</dbReference>
<reference evidence="1 2" key="1">
    <citation type="submission" date="2017-05" db="EMBL/GenBank/DDBJ databases">
        <title>Streptomyces alboflavus Genome sequencing and assembly.</title>
        <authorList>
            <person name="Wang Y."/>
            <person name="Du B."/>
            <person name="Ding Y."/>
            <person name="Liu H."/>
            <person name="Hou Q."/>
            <person name="Liu K."/>
            <person name="Wang C."/>
            <person name="Yao L."/>
        </authorList>
    </citation>
    <scope>NUCLEOTIDE SEQUENCE [LARGE SCALE GENOMIC DNA]</scope>
    <source>
        <strain evidence="1 2">MDJK44</strain>
    </source>
</reference>
<name>A0A1Z1WK64_9ACTN</name>
<evidence type="ECO:0000313" key="1">
    <source>
        <dbReference type="EMBL" id="ARX86788.1"/>
    </source>
</evidence>
<evidence type="ECO:0000313" key="2">
    <source>
        <dbReference type="Proteomes" id="UP000195880"/>
    </source>
</evidence>
<dbReference type="Proteomes" id="UP000195880">
    <property type="component" value="Chromosome"/>
</dbReference>
<dbReference type="AlphaFoldDB" id="A0A1Z1WK64"/>
<dbReference type="KEGG" id="salf:SMD44_06265"/>
<sequence length="52" mass="5497">MVLVDTHHWTHHLPAWPLLKSLAAGREMESRIALVGDVAEAATALADLGGPA</sequence>
<protein>
    <submittedName>
        <fullName evidence="1">Uncharacterized protein</fullName>
    </submittedName>
</protein>
<accession>A0A1Z1WK64</accession>
<organism evidence="1 2">
    <name type="scientific">Streptomyces alboflavus</name>
    <dbReference type="NCBI Taxonomy" id="67267"/>
    <lineage>
        <taxon>Bacteria</taxon>
        <taxon>Bacillati</taxon>
        <taxon>Actinomycetota</taxon>
        <taxon>Actinomycetes</taxon>
        <taxon>Kitasatosporales</taxon>
        <taxon>Streptomycetaceae</taxon>
        <taxon>Streptomyces</taxon>
    </lineage>
</organism>
<keyword evidence="2" id="KW-1185">Reference proteome</keyword>
<proteinExistence type="predicted"/>
<gene>
    <name evidence="1" type="ORF">SMD44_06265</name>
</gene>